<evidence type="ECO:0000313" key="1">
    <source>
        <dbReference type="EMBL" id="KAG2549750.1"/>
    </source>
</evidence>
<name>A0A8T0NK47_PANVG</name>
<accession>A0A8T0NK47</accession>
<reference evidence="1" key="1">
    <citation type="submission" date="2020-05" db="EMBL/GenBank/DDBJ databases">
        <title>WGS assembly of Panicum virgatum.</title>
        <authorList>
            <person name="Lovell J.T."/>
            <person name="Jenkins J."/>
            <person name="Shu S."/>
            <person name="Juenger T.E."/>
            <person name="Schmutz J."/>
        </authorList>
    </citation>
    <scope>NUCLEOTIDE SEQUENCE</scope>
    <source>
        <strain evidence="1">AP13</strain>
    </source>
</reference>
<dbReference type="Proteomes" id="UP000823388">
    <property type="component" value="Chromosome 9K"/>
</dbReference>
<sequence length="115" mass="12072">MCCMTVNSMSIVPAGHVTTMLAALPWILHSASTTALSPYTTLHGGASAAMPFMCPRFLTRASRGSLASTPRLIDRSVPPSAKAWRRGPLAAARARWAETASCSAAREARGQGEDG</sequence>
<evidence type="ECO:0000313" key="2">
    <source>
        <dbReference type="Proteomes" id="UP000823388"/>
    </source>
</evidence>
<protein>
    <submittedName>
        <fullName evidence="1">Uncharacterized protein</fullName>
    </submittedName>
</protein>
<organism evidence="1 2">
    <name type="scientific">Panicum virgatum</name>
    <name type="common">Blackwell switchgrass</name>
    <dbReference type="NCBI Taxonomy" id="38727"/>
    <lineage>
        <taxon>Eukaryota</taxon>
        <taxon>Viridiplantae</taxon>
        <taxon>Streptophyta</taxon>
        <taxon>Embryophyta</taxon>
        <taxon>Tracheophyta</taxon>
        <taxon>Spermatophyta</taxon>
        <taxon>Magnoliopsida</taxon>
        <taxon>Liliopsida</taxon>
        <taxon>Poales</taxon>
        <taxon>Poaceae</taxon>
        <taxon>PACMAD clade</taxon>
        <taxon>Panicoideae</taxon>
        <taxon>Panicodae</taxon>
        <taxon>Paniceae</taxon>
        <taxon>Panicinae</taxon>
        <taxon>Panicum</taxon>
        <taxon>Panicum sect. Hiantes</taxon>
    </lineage>
</organism>
<comment type="caution">
    <text evidence="1">The sequence shown here is derived from an EMBL/GenBank/DDBJ whole genome shotgun (WGS) entry which is preliminary data.</text>
</comment>
<dbReference type="EMBL" id="CM029053">
    <property type="protein sequence ID" value="KAG2549750.1"/>
    <property type="molecule type" value="Genomic_DNA"/>
</dbReference>
<proteinExistence type="predicted"/>
<gene>
    <name evidence="1" type="ORF">PVAP13_9KG261526</name>
</gene>
<keyword evidence="2" id="KW-1185">Reference proteome</keyword>
<dbReference type="AlphaFoldDB" id="A0A8T0NK47"/>